<evidence type="ECO:0000313" key="3">
    <source>
        <dbReference type="Proteomes" id="UP000383932"/>
    </source>
</evidence>
<dbReference type="EMBL" id="SSOP01000076">
    <property type="protein sequence ID" value="KAB5592128.1"/>
    <property type="molecule type" value="Genomic_DNA"/>
</dbReference>
<feature type="compositionally biased region" description="Pro residues" evidence="1">
    <location>
        <begin position="123"/>
        <end position="143"/>
    </location>
</feature>
<gene>
    <name evidence="2" type="ORF">CTheo_4449</name>
</gene>
<reference evidence="2 3" key="1">
    <citation type="journal article" date="2019" name="Fungal Biol. Biotechnol.">
        <title>Draft genome sequence of fastidious pathogen Ceratobasidium theobromae, which causes vascular-streak dieback in Theobroma cacao.</title>
        <authorList>
            <person name="Ali S.S."/>
            <person name="Asman A."/>
            <person name="Shao J."/>
            <person name="Firmansyah A.P."/>
            <person name="Susilo A.W."/>
            <person name="Rosmana A."/>
            <person name="McMahon P."/>
            <person name="Junaid M."/>
            <person name="Guest D."/>
            <person name="Kheng T.Y."/>
            <person name="Meinhardt L.W."/>
            <person name="Bailey B.A."/>
        </authorList>
    </citation>
    <scope>NUCLEOTIDE SEQUENCE [LARGE SCALE GENOMIC DNA]</scope>
    <source>
        <strain evidence="2 3">CT2</strain>
    </source>
</reference>
<dbReference type="OrthoDB" id="5570013at2759"/>
<dbReference type="AlphaFoldDB" id="A0A5N5QKU0"/>
<dbReference type="Proteomes" id="UP000383932">
    <property type="component" value="Unassembled WGS sequence"/>
</dbReference>
<comment type="caution">
    <text evidence="2">The sequence shown here is derived from an EMBL/GenBank/DDBJ whole genome shotgun (WGS) entry which is preliminary data.</text>
</comment>
<sequence length="568" mass="60416">MAPGKIALPTSPKLESQPVLGETEVTRSVVAKRLLKGAALGTAAWFMVTTALKGGPSWEHDGFAAWGWGGHGRHGLHPADCSVWEDFDFDAPMEFGHGRHGRGHMRSRPAPPGPTWPTESRVAPPPPPPGAPVPPPPGAPPSEPHPHHPHPQPPVGQVYNIPISAAEVRLASLGFLGHGFVRVEPAPEEQDSGVIQVEVLGAPGRVCVLKDASGDDVGLGLVGYMHGRGRRGRHGRGWWWKRSDKREPHPHGHAFGGEEDVEDGYQVVDAPSPFEESDVPMPPPGGMPHPHPGGKLPPPPPPPHKLPPPPPPGDELPPPHFPHPPVPRPPRFPQFHAPVHIIVRVPAGELPALKTRLPFFSHDLSLVSNKDITSFAGLDISTHNGAISFDSVHIHQGYNATIRSKNAPIRGSITLHNGWAQVETKNAPVHVEAVIIGGGIDVKSSNAPIVASLELRDAQEFKTSFVTTNGHLAVNVTLLPDGSNLFLEGLTSNAPASVQVHPAFEGTFELTSSVVTPAVVVNSEEARKVEYNTEGGLVKGSVWSESSESRQGGSLVVVTSNAPNTLLL</sequence>
<feature type="compositionally biased region" description="Basic residues" evidence="1">
    <location>
        <begin position="98"/>
        <end position="107"/>
    </location>
</feature>
<accession>A0A5N5QKU0</accession>
<organism evidence="2 3">
    <name type="scientific">Ceratobasidium theobromae</name>
    <dbReference type="NCBI Taxonomy" id="1582974"/>
    <lineage>
        <taxon>Eukaryota</taxon>
        <taxon>Fungi</taxon>
        <taxon>Dikarya</taxon>
        <taxon>Basidiomycota</taxon>
        <taxon>Agaricomycotina</taxon>
        <taxon>Agaricomycetes</taxon>
        <taxon>Cantharellales</taxon>
        <taxon>Ceratobasidiaceae</taxon>
        <taxon>Ceratobasidium</taxon>
    </lineage>
</organism>
<feature type="compositionally biased region" description="Pro residues" evidence="1">
    <location>
        <begin position="280"/>
        <end position="332"/>
    </location>
</feature>
<feature type="region of interest" description="Disordered" evidence="1">
    <location>
        <begin position="98"/>
        <end position="158"/>
    </location>
</feature>
<evidence type="ECO:0000313" key="2">
    <source>
        <dbReference type="EMBL" id="KAB5592128.1"/>
    </source>
</evidence>
<protein>
    <submittedName>
        <fullName evidence="2">Uncharacterized protein</fullName>
    </submittedName>
</protein>
<keyword evidence="3" id="KW-1185">Reference proteome</keyword>
<proteinExistence type="predicted"/>
<feature type="region of interest" description="Disordered" evidence="1">
    <location>
        <begin position="242"/>
        <end position="332"/>
    </location>
</feature>
<name>A0A5N5QKU0_9AGAM</name>
<evidence type="ECO:0000256" key="1">
    <source>
        <dbReference type="SAM" id="MobiDB-lite"/>
    </source>
</evidence>